<dbReference type="PIRSF" id="PIRSF039026">
    <property type="entry name" value="SiaP"/>
    <property type="match status" value="1"/>
</dbReference>
<feature type="binding site" evidence="2">
    <location>
        <position position="196"/>
    </location>
    <ligand>
        <name>substrate</name>
    </ligand>
</feature>
<evidence type="ECO:0000313" key="4">
    <source>
        <dbReference type="EMBL" id="ABP77879.1"/>
    </source>
</evidence>
<organism evidence="4 5">
    <name type="scientific">Stutzerimonas stutzeri (strain A1501)</name>
    <name type="common">Pseudomonas stutzeri</name>
    <dbReference type="NCBI Taxonomy" id="379731"/>
    <lineage>
        <taxon>Bacteria</taxon>
        <taxon>Pseudomonadati</taxon>
        <taxon>Pseudomonadota</taxon>
        <taxon>Gammaproteobacteria</taxon>
        <taxon>Pseudomonadales</taxon>
        <taxon>Pseudomonadaceae</taxon>
        <taxon>Stutzerimonas</taxon>
    </lineage>
</organism>
<dbReference type="PANTHER" id="PTHR33376">
    <property type="match status" value="1"/>
</dbReference>
<dbReference type="KEGG" id="psa:PST_0172"/>
<evidence type="ECO:0000256" key="1">
    <source>
        <dbReference type="ARBA" id="ARBA00022729"/>
    </source>
</evidence>
<keyword evidence="1" id="KW-0732">Signal</keyword>
<reference evidence="4 5" key="1">
    <citation type="journal article" date="2008" name="Proc. Natl. Acad. Sci. U.S.A.">
        <title>Nitrogen fixation island and rhizosphere competence traits in the genome of root-associated Pseudomonas stutzeri A1501.</title>
        <authorList>
            <person name="Yan Y."/>
            <person name="Yang J."/>
            <person name="Dou Y."/>
            <person name="Chen M."/>
            <person name="Ping S."/>
            <person name="Peng J."/>
            <person name="Lu W."/>
            <person name="Zhang W."/>
            <person name="Yao Z."/>
            <person name="Li H."/>
            <person name="Liu W."/>
            <person name="He S."/>
            <person name="Geng L."/>
            <person name="Zhang X."/>
            <person name="Yang F."/>
            <person name="Yu H."/>
            <person name="Zhan Y."/>
            <person name="Li D."/>
            <person name="Lin Z."/>
            <person name="Wang Y."/>
            <person name="Elmerich C."/>
            <person name="Lin M."/>
            <person name="Jin Q."/>
        </authorList>
    </citation>
    <scope>NUCLEOTIDE SEQUENCE [LARGE SCALE GENOMIC DNA]</scope>
    <source>
        <strain evidence="4 5">A1501</strain>
    </source>
</reference>
<feature type="binding site" evidence="3">
    <location>
        <position position="255"/>
    </location>
    <ligand>
        <name>Na(+)</name>
        <dbReference type="ChEBI" id="CHEBI:29101"/>
    </ligand>
</feature>
<keyword evidence="3" id="KW-0479">Metal-binding</keyword>
<dbReference type="Proteomes" id="UP000000233">
    <property type="component" value="Chromosome"/>
</dbReference>
<dbReference type="EMBL" id="CP000304">
    <property type="protein sequence ID" value="ABP77879.1"/>
    <property type="molecule type" value="Genomic_DNA"/>
</dbReference>
<dbReference type="PANTHER" id="PTHR33376:SF5">
    <property type="entry name" value="EXTRACYTOPLASMIC SOLUTE RECEPTOR PROTEIN"/>
    <property type="match status" value="1"/>
</dbReference>
<dbReference type="Gene3D" id="3.40.190.170">
    <property type="entry name" value="Bacterial extracellular solute-binding protein, family 7"/>
    <property type="match status" value="1"/>
</dbReference>
<sequence>MKPCEVDANVNPSYQPATPIRRIFQGYRPMKRRHLFGAAAALLATLGLAGCNDDKKVETTGQQAASEPAKTYTWKMVTAWPKNYPGLGTAAERLAERVKVMSDGRLTIKVYAAGELVPALEVFDAVSRGTAELGHGAAYYWKGKVPTAQFFTSVPFGLSAIEMNAWLSKGEGQKFWDEAYAPFGVKPMVVGNTGMQMGGWYNKEINSLDDLKGLKIRMPGLGGEVLTRLGATTVNLPGGEVFTALQTGAIDATDWVSPYNDLAFGLHKAAKYYYYPGWQEPQAVLELLVNQKALDTLPEDLQAILTEATRAASRDMMDDYVYNNALALDQLKQQGVELKRFPDEVLGAMQEQSELVLGELAAQSELNGRIWASMKAFQAQVKPMHEISEKELYNWR</sequence>
<proteinExistence type="predicted"/>
<dbReference type="GO" id="GO:0031317">
    <property type="term" value="C:tripartite ATP-independent periplasmic transporter complex"/>
    <property type="evidence" value="ECO:0007669"/>
    <property type="project" value="InterPro"/>
</dbReference>
<dbReference type="InterPro" id="IPR026289">
    <property type="entry name" value="SBP_TakP-like"/>
</dbReference>
<feature type="binding site" evidence="3">
    <location>
        <position position="280"/>
    </location>
    <ligand>
        <name>substrate</name>
    </ligand>
</feature>
<dbReference type="eggNOG" id="COG4663">
    <property type="taxonomic scope" value="Bacteria"/>
</dbReference>
<feature type="binding site" evidence="2">
    <location>
        <position position="217"/>
    </location>
    <ligand>
        <name>substrate</name>
    </ligand>
</feature>
<dbReference type="Gene3D" id="3.40.190.10">
    <property type="entry name" value="Periplasmic binding protein-like II"/>
    <property type="match status" value="1"/>
</dbReference>
<dbReference type="InterPro" id="IPR038404">
    <property type="entry name" value="TRAP_DctP_sf"/>
</dbReference>
<evidence type="ECO:0000256" key="2">
    <source>
        <dbReference type="PIRSR" id="PIRSR039026-1"/>
    </source>
</evidence>
<keyword evidence="5" id="KW-1185">Reference proteome</keyword>
<dbReference type="Pfam" id="PF03480">
    <property type="entry name" value="DctP"/>
    <property type="match status" value="1"/>
</dbReference>
<name>A4VFX8_STUS1</name>
<dbReference type="GO" id="GO:0055085">
    <property type="term" value="P:transmembrane transport"/>
    <property type="evidence" value="ECO:0007669"/>
    <property type="project" value="InterPro"/>
</dbReference>
<dbReference type="HOGENOM" id="CLU_036176_0_1_6"/>
<dbReference type="SUPFAM" id="SSF53850">
    <property type="entry name" value="Periplasmic binding protein-like II"/>
    <property type="match status" value="1"/>
</dbReference>
<dbReference type="GO" id="GO:0046872">
    <property type="term" value="F:metal ion binding"/>
    <property type="evidence" value="ECO:0007669"/>
    <property type="project" value="UniProtKB-KW"/>
</dbReference>
<dbReference type="NCBIfam" id="NF037995">
    <property type="entry name" value="TRAP_S1"/>
    <property type="match status" value="1"/>
</dbReference>
<protein>
    <submittedName>
        <fullName evidence="4">TRAP-type mannitol/chloroaromatic compound transport system, periplasmic component</fullName>
    </submittedName>
</protein>
<gene>
    <name evidence="4" type="ordered locus">PST_0172</name>
</gene>
<accession>A4VFX8</accession>
<dbReference type="InterPro" id="IPR018389">
    <property type="entry name" value="DctP_fam"/>
</dbReference>
<dbReference type="CDD" id="cd13604">
    <property type="entry name" value="PBP2_TRAP_ketoacid_lactate_like"/>
    <property type="match status" value="1"/>
</dbReference>
<dbReference type="AlphaFoldDB" id="A4VFX8"/>
<evidence type="ECO:0000256" key="3">
    <source>
        <dbReference type="PIRSR" id="PIRSR039026-2"/>
    </source>
</evidence>
<feature type="binding site" evidence="3">
    <location>
        <position position="254"/>
    </location>
    <ligand>
        <name>substrate</name>
    </ligand>
</feature>
<evidence type="ECO:0000313" key="5">
    <source>
        <dbReference type="Proteomes" id="UP000000233"/>
    </source>
</evidence>